<keyword evidence="3" id="KW-1185">Reference proteome</keyword>
<dbReference type="EMBL" id="JBHRXZ010000022">
    <property type="protein sequence ID" value="MFC3608231.1"/>
    <property type="molecule type" value="Genomic_DNA"/>
</dbReference>
<dbReference type="GO" id="GO:0016491">
    <property type="term" value="F:oxidoreductase activity"/>
    <property type="evidence" value="ECO:0007669"/>
    <property type="project" value="UniProtKB-KW"/>
</dbReference>
<name>A0ABV7T7E8_9GAMM</name>
<dbReference type="Pfam" id="PF13561">
    <property type="entry name" value="adh_short_C2"/>
    <property type="match status" value="1"/>
</dbReference>
<evidence type="ECO:0000313" key="3">
    <source>
        <dbReference type="Proteomes" id="UP001595630"/>
    </source>
</evidence>
<dbReference type="SUPFAM" id="SSF51735">
    <property type="entry name" value="NAD(P)-binding Rossmann-fold domains"/>
    <property type="match status" value="1"/>
</dbReference>
<dbReference type="Gene3D" id="3.40.50.720">
    <property type="entry name" value="NAD(P)-binding Rossmann-like Domain"/>
    <property type="match status" value="1"/>
</dbReference>
<dbReference type="InterPro" id="IPR002347">
    <property type="entry name" value="SDR_fam"/>
</dbReference>
<dbReference type="CDD" id="cd05233">
    <property type="entry name" value="SDR_c"/>
    <property type="match status" value="1"/>
</dbReference>
<dbReference type="InterPro" id="IPR036291">
    <property type="entry name" value="NAD(P)-bd_dom_sf"/>
</dbReference>
<dbReference type="PROSITE" id="PS00061">
    <property type="entry name" value="ADH_SHORT"/>
    <property type="match status" value="1"/>
</dbReference>
<keyword evidence="2" id="KW-0560">Oxidoreductase</keyword>
<dbReference type="EC" id="1.1.1.-" evidence="2"/>
<comment type="similarity">
    <text evidence="1">Belongs to the short-chain dehydrogenases/reductases (SDR) family.</text>
</comment>
<accession>A0ABV7T7E8</accession>
<dbReference type="InterPro" id="IPR020904">
    <property type="entry name" value="Sc_DH/Rdtase_CS"/>
</dbReference>
<sequence>MRDALDYRGRCVVLTGAAGGIGRGLAQAFAEAGAFLELLDRNAEALASLAAELGEVPLRTTALDLSDFAAVKAYAFGLAERGVTVDVLINNAGVEYPTPLADDGAEADARWGSLLANNVETMMRLTRALLPCMTAGSSVINQSSMWGLVGMPAFSAYAASKHAVVGLTRSLALELGARRIRVNAVCPGWVATEAAMRSLRAMAAESGRSEDEELASILSAQAVPELMTPADLAGTFLFLGSPLSLPLTGQALSVSHGEVMH</sequence>
<protein>
    <submittedName>
        <fullName evidence="2">SDR family NAD(P)-dependent oxidoreductase</fullName>
        <ecNumber evidence="2">1.1.1.-</ecNumber>
    </submittedName>
</protein>
<dbReference type="PRINTS" id="PR00080">
    <property type="entry name" value="SDRFAMILY"/>
</dbReference>
<evidence type="ECO:0000256" key="1">
    <source>
        <dbReference type="ARBA" id="ARBA00006484"/>
    </source>
</evidence>
<dbReference type="PANTHER" id="PTHR42760">
    <property type="entry name" value="SHORT-CHAIN DEHYDROGENASES/REDUCTASES FAMILY MEMBER"/>
    <property type="match status" value="1"/>
</dbReference>
<gene>
    <name evidence="2" type="ORF">ACFOMF_10625</name>
</gene>
<comment type="caution">
    <text evidence="2">The sequence shown here is derived from an EMBL/GenBank/DDBJ whole genome shotgun (WGS) entry which is preliminary data.</text>
</comment>
<organism evidence="2 3">
    <name type="scientific">Stutzerimonas tarimensis</name>
    <dbReference type="NCBI Taxonomy" id="1507735"/>
    <lineage>
        <taxon>Bacteria</taxon>
        <taxon>Pseudomonadati</taxon>
        <taxon>Pseudomonadota</taxon>
        <taxon>Gammaproteobacteria</taxon>
        <taxon>Pseudomonadales</taxon>
        <taxon>Pseudomonadaceae</taxon>
        <taxon>Stutzerimonas</taxon>
    </lineage>
</organism>
<dbReference type="RefSeq" id="WP_386364576.1">
    <property type="nucleotide sequence ID" value="NZ_JBHRXZ010000022.1"/>
</dbReference>
<proteinExistence type="inferred from homology"/>
<evidence type="ECO:0000313" key="2">
    <source>
        <dbReference type="EMBL" id="MFC3608231.1"/>
    </source>
</evidence>
<reference evidence="3" key="1">
    <citation type="journal article" date="2019" name="Int. J. Syst. Evol. Microbiol.">
        <title>The Global Catalogue of Microorganisms (GCM) 10K type strain sequencing project: providing services to taxonomists for standard genome sequencing and annotation.</title>
        <authorList>
            <consortium name="The Broad Institute Genomics Platform"/>
            <consortium name="The Broad Institute Genome Sequencing Center for Infectious Disease"/>
            <person name="Wu L."/>
            <person name="Ma J."/>
        </authorList>
    </citation>
    <scope>NUCLEOTIDE SEQUENCE [LARGE SCALE GENOMIC DNA]</scope>
    <source>
        <strain evidence="3">KCTC 42447</strain>
    </source>
</reference>
<dbReference type="Proteomes" id="UP001595630">
    <property type="component" value="Unassembled WGS sequence"/>
</dbReference>
<dbReference type="PRINTS" id="PR00081">
    <property type="entry name" value="GDHRDH"/>
</dbReference>